<feature type="domain" description="Peptidase M28" evidence="10">
    <location>
        <begin position="100"/>
        <end position="289"/>
    </location>
</feature>
<comment type="similarity">
    <text evidence="3">Belongs to the peptidase M28 family.</text>
</comment>
<feature type="transmembrane region" description="Helical" evidence="9">
    <location>
        <begin position="455"/>
        <end position="471"/>
    </location>
</feature>
<evidence type="ECO:0000313" key="11">
    <source>
        <dbReference type="EMBL" id="MRX64106.1"/>
    </source>
</evidence>
<feature type="transmembrane region" description="Helical" evidence="9">
    <location>
        <begin position="432"/>
        <end position="449"/>
    </location>
</feature>
<feature type="transmembrane region" description="Helical" evidence="9">
    <location>
        <begin position="359"/>
        <end position="379"/>
    </location>
</feature>
<dbReference type="Pfam" id="PF04389">
    <property type="entry name" value="Peptidase_M28"/>
    <property type="match status" value="1"/>
</dbReference>
<feature type="transmembrane region" description="Helical" evidence="9">
    <location>
        <begin position="501"/>
        <end position="523"/>
    </location>
</feature>
<proteinExistence type="inferred from homology"/>
<evidence type="ECO:0000256" key="8">
    <source>
        <dbReference type="ARBA" id="ARBA00031512"/>
    </source>
</evidence>
<dbReference type="SUPFAM" id="SSF53187">
    <property type="entry name" value="Zn-dependent exopeptidases"/>
    <property type="match status" value="1"/>
</dbReference>
<dbReference type="RefSeq" id="WP_154365624.1">
    <property type="nucleotide sequence ID" value="NZ_WKJH01000005.1"/>
</dbReference>
<dbReference type="InterPro" id="IPR007484">
    <property type="entry name" value="Peptidase_M28"/>
</dbReference>
<comment type="function">
    <text evidence="1">May be involved in vacuolar sorting and osmoregulation.</text>
</comment>
<comment type="subcellular location">
    <subcellularLocation>
        <location evidence="2">Vacuole membrane</location>
        <topology evidence="2">Multi-pass membrane protein</topology>
    </subcellularLocation>
</comment>
<protein>
    <recommendedName>
        <fullName evidence="4">Vacuolar membrane protease</fullName>
    </recommendedName>
    <alternativeName>
        <fullName evidence="8">FXNA-related family protease 1</fullName>
    </alternativeName>
</protein>
<evidence type="ECO:0000256" key="6">
    <source>
        <dbReference type="ARBA" id="ARBA00022989"/>
    </source>
</evidence>
<keyword evidence="9" id="KW-0472">Membrane</keyword>
<dbReference type="EMBL" id="WKJH01000005">
    <property type="protein sequence ID" value="MRX64106.1"/>
    <property type="molecule type" value="Genomic_DNA"/>
</dbReference>
<evidence type="ECO:0000256" key="2">
    <source>
        <dbReference type="ARBA" id="ARBA00004128"/>
    </source>
</evidence>
<accession>A0A6I2MS79</accession>
<keyword evidence="7" id="KW-0325">Glycoprotein</keyword>
<organism evidence="11 12">
    <name type="scientific">Maribacter luteus</name>
    <dbReference type="NCBI Taxonomy" id="2594478"/>
    <lineage>
        <taxon>Bacteria</taxon>
        <taxon>Pseudomonadati</taxon>
        <taxon>Bacteroidota</taxon>
        <taxon>Flavobacteriia</taxon>
        <taxon>Flavobacteriales</taxon>
        <taxon>Flavobacteriaceae</taxon>
        <taxon>Maribacter</taxon>
    </lineage>
</organism>
<feature type="transmembrane region" description="Helical" evidence="9">
    <location>
        <begin position="478"/>
        <end position="495"/>
    </location>
</feature>
<reference evidence="11 12" key="1">
    <citation type="submission" date="2019-11" db="EMBL/GenBank/DDBJ databases">
        <title>Maribacter lutea sp. nov., a marine bacterium isolated from intertidal sand.</title>
        <authorList>
            <person name="Liu A."/>
        </authorList>
    </citation>
    <scope>NUCLEOTIDE SEQUENCE [LARGE SCALE GENOMIC DNA]</scope>
    <source>
        <strain evidence="11 12">RZ05</strain>
    </source>
</reference>
<evidence type="ECO:0000259" key="10">
    <source>
        <dbReference type="Pfam" id="PF04389"/>
    </source>
</evidence>
<evidence type="ECO:0000256" key="3">
    <source>
        <dbReference type="ARBA" id="ARBA00010918"/>
    </source>
</evidence>
<keyword evidence="6 9" id="KW-1133">Transmembrane helix</keyword>
<dbReference type="PANTHER" id="PTHR12147:SF58">
    <property type="entry name" value="VACUOLAR MEMBRANE PROTEASE"/>
    <property type="match status" value="1"/>
</dbReference>
<dbReference type="OrthoDB" id="9778250at2"/>
<keyword evidence="12" id="KW-1185">Reference proteome</keyword>
<keyword evidence="9" id="KW-0812">Transmembrane</keyword>
<dbReference type="AlphaFoldDB" id="A0A6I2MS79"/>
<feature type="transmembrane region" description="Helical" evidence="9">
    <location>
        <begin position="535"/>
        <end position="552"/>
    </location>
</feature>
<dbReference type="Gene3D" id="3.40.630.10">
    <property type="entry name" value="Zn peptidases"/>
    <property type="match status" value="1"/>
</dbReference>
<keyword evidence="5" id="KW-0926">Vacuole</keyword>
<dbReference type="Proteomes" id="UP000443153">
    <property type="component" value="Unassembled WGS sequence"/>
</dbReference>
<evidence type="ECO:0000256" key="9">
    <source>
        <dbReference type="SAM" id="Phobius"/>
    </source>
</evidence>
<evidence type="ECO:0000256" key="5">
    <source>
        <dbReference type="ARBA" id="ARBA00022554"/>
    </source>
</evidence>
<sequence length="761" mass="85779">MKRFTKVITLLLILFAVYWSFKSAMPSYHEDATAPLTEFSTDRALTYVEKMSKEPHAVGFPAHTTVRNYIISELKSMGLETTIQEGHTAGDWGNLSKATNILARIKGSGKGKALLLLSHYDSNPHSSLGASDAGSGVATILEGVRAFLASNKQPKNDIIILISDAEELGLNGADLFVNGHPWAKEVGLTLNFEARGSGGPSYMLVETNRGNGKLISEFIKANPEFPVANSLVYSIYKMLPNDTDLTVFREDGDIEGLNFAFIDDHYDYHTVRDSYERLNRNTLAHQGSYLMPLLYHFADADLNNLKSLNDLVYFNVPFFKMVSYPFEWIWPMFALALLFFGVLLVNGFRKKTLDARQSLLGFVPMLITLTINGIVGYFSFKVLKWLYPAYADILHGFTYNGHTYIAAFVLFSLAICFWVYHKFKHINTPNLLVAPIIIWLVICGLVGTYLPGASFFIIPLYALLVSFMVIINQKNPSAYLLVFLALPALFIYAPFIKMFPIGLGLKMMVATTLLTTLTFYLLLPVFGFYKNKHRLGILGLLLFMGFMVSAHINSGFNEENAKPTSLLYVYDANSNHAKWATYEQVISDWTSQYIGDTKKVPEKLADKTISSKYSSGFTYVTDAPIKEIIAPKIETTLDTLIGNERVLELCITPQRNVNRLEVFTNTVEIKKAVINGIELSEYYLTHRKNGKLVTHYISNNEYTEIRLTLPKDTPLELTLYEASNDLLTNPQFTIPERPTNNIPMPFILNDAILWTKTLYYE</sequence>
<evidence type="ECO:0000256" key="7">
    <source>
        <dbReference type="ARBA" id="ARBA00023180"/>
    </source>
</evidence>
<dbReference type="PANTHER" id="PTHR12147">
    <property type="entry name" value="METALLOPEPTIDASE M28 FAMILY MEMBER"/>
    <property type="match status" value="1"/>
</dbReference>
<dbReference type="GO" id="GO:0005774">
    <property type="term" value="C:vacuolar membrane"/>
    <property type="evidence" value="ECO:0007669"/>
    <property type="project" value="UniProtKB-SubCell"/>
</dbReference>
<dbReference type="InterPro" id="IPR045175">
    <property type="entry name" value="M28_fam"/>
</dbReference>
<dbReference type="GO" id="GO:0008235">
    <property type="term" value="F:metalloexopeptidase activity"/>
    <property type="evidence" value="ECO:0007669"/>
    <property type="project" value="InterPro"/>
</dbReference>
<feature type="transmembrane region" description="Helical" evidence="9">
    <location>
        <begin position="399"/>
        <end position="420"/>
    </location>
</feature>
<dbReference type="GO" id="GO:0006508">
    <property type="term" value="P:proteolysis"/>
    <property type="evidence" value="ECO:0007669"/>
    <property type="project" value="InterPro"/>
</dbReference>
<name>A0A6I2MS79_9FLAO</name>
<evidence type="ECO:0000256" key="1">
    <source>
        <dbReference type="ARBA" id="ARBA00003273"/>
    </source>
</evidence>
<evidence type="ECO:0000313" key="12">
    <source>
        <dbReference type="Proteomes" id="UP000443153"/>
    </source>
</evidence>
<gene>
    <name evidence="11" type="ORF">GJ691_07975</name>
</gene>
<feature type="transmembrane region" description="Helical" evidence="9">
    <location>
        <begin position="328"/>
        <end position="347"/>
    </location>
</feature>
<comment type="caution">
    <text evidence="11">The sequence shown here is derived from an EMBL/GenBank/DDBJ whole genome shotgun (WGS) entry which is preliminary data.</text>
</comment>
<evidence type="ECO:0000256" key="4">
    <source>
        <dbReference type="ARBA" id="ARBA00017435"/>
    </source>
</evidence>